<dbReference type="AlphaFoldDB" id="A0A8H5B5C9"/>
<feature type="region of interest" description="Disordered" evidence="1">
    <location>
        <begin position="199"/>
        <end position="252"/>
    </location>
</feature>
<proteinExistence type="predicted"/>
<dbReference type="Proteomes" id="UP000541558">
    <property type="component" value="Unassembled WGS sequence"/>
</dbReference>
<reference evidence="2 3" key="1">
    <citation type="journal article" date="2020" name="ISME J.">
        <title>Uncovering the hidden diversity of litter-decomposition mechanisms in mushroom-forming fungi.</title>
        <authorList>
            <person name="Floudas D."/>
            <person name="Bentzer J."/>
            <person name="Ahren D."/>
            <person name="Johansson T."/>
            <person name="Persson P."/>
            <person name="Tunlid A."/>
        </authorList>
    </citation>
    <scope>NUCLEOTIDE SEQUENCE [LARGE SCALE GENOMIC DNA]</scope>
    <source>
        <strain evidence="2 3">CBS 175.51</strain>
    </source>
</reference>
<accession>A0A8H5B5C9</accession>
<evidence type="ECO:0000313" key="2">
    <source>
        <dbReference type="EMBL" id="KAF5316863.1"/>
    </source>
</evidence>
<evidence type="ECO:0000313" key="3">
    <source>
        <dbReference type="Proteomes" id="UP000541558"/>
    </source>
</evidence>
<sequence length="391" mass="44319">MHTLNNPKVRPGASSTSLYSTYAHHYYLELQSKGFEVRAKKNLVNVCEPVDTSDFEYEEGYALATLGEAFPQEVTFARPRLQRKRTVYPDIYDIPAIVEYARSITQREEAAARRAQAEALRDIVIMSQAQRALSQSTLKKIQDDRRASLRWLKTRALLTSLKTQARTLMTVILHFPLVPPHHPELHLASLECRLKKEEEAKRKERSEKEVKAAKELEEKEAKDAAGREDREAREAANQQEREAREAAEREAKSRRLEEISKEVVELSTELKVDPAASLPIGAGLTMGAPKVSMQPVPLILNSDSEQGAICCRIHLERAVGCTRQHTDDFWLSVRQWDDEFVLILWLQRSLSWRWDTSRCKLPAFGGNVKADASSAFGTFDQKSTLGTFGAK</sequence>
<keyword evidence="3" id="KW-1185">Reference proteome</keyword>
<protein>
    <submittedName>
        <fullName evidence="2">Uncharacterized protein</fullName>
    </submittedName>
</protein>
<evidence type="ECO:0000256" key="1">
    <source>
        <dbReference type="SAM" id="MobiDB-lite"/>
    </source>
</evidence>
<gene>
    <name evidence="2" type="ORF">D9611_003686</name>
</gene>
<name>A0A8H5B5C9_9AGAR</name>
<comment type="caution">
    <text evidence="2">The sequence shown here is derived from an EMBL/GenBank/DDBJ whole genome shotgun (WGS) entry which is preliminary data.</text>
</comment>
<dbReference type="EMBL" id="JAACJK010000219">
    <property type="protein sequence ID" value="KAF5316863.1"/>
    <property type="molecule type" value="Genomic_DNA"/>
</dbReference>
<organism evidence="2 3">
    <name type="scientific">Ephemerocybe angulata</name>
    <dbReference type="NCBI Taxonomy" id="980116"/>
    <lineage>
        <taxon>Eukaryota</taxon>
        <taxon>Fungi</taxon>
        <taxon>Dikarya</taxon>
        <taxon>Basidiomycota</taxon>
        <taxon>Agaricomycotina</taxon>
        <taxon>Agaricomycetes</taxon>
        <taxon>Agaricomycetidae</taxon>
        <taxon>Agaricales</taxon>
        <taxon>Agaricineae</taxon>
        <taxon>Psathyrellaceae</taxon>
        <taxon>Ephemerocybe</taxon>
    </lineage>
</organism>